<dbReference type="InterPro" id="IPR019748">
    <property type="entry name" value="FERM_central"/>
</dbReference>
<evidence type="ECO:0000256" key="1">
    <source>
        <dbReference type="ARBA" id="ARBA00039547"/>
    </source>
</evidence>
<dbReference type="GeneID" id="116297022"/>
<dbReference type="Gene3D" id="1.20.80.10">
    <property type="match status" value="1"/>
</dbReference>
<dbReference type="OrthoDB" id="2142533at2759"/>
<keyword evidence="4" id="KW-1185">Reference proteome</keyword>
<reference evidence="5" key="1">
    <citation type="submission" date="2025-08" db="UniProtKB">
        <authorList>
            <consortium name="RefSeq"/>
        </authorList>
    </citation>
    <scope>IDENTIFICATION</scope>
    <source>
        <tissue evidence="5">Tentacle</tissue>
    </source>
</reference>
<dbReference type="PROSITE" id="PS50057">
    <property type="entry name" value="FERM_3"/>
    <property type="match status" value="1"/>
</dbReference>
<dbReference type="SUPFAM" id="SSF47031">
    <property type="entry name" value="Second domain of FERM"/>
    <property type="match status" value="1"/>
</dbReference>
<feature type="region of interest" description="Disordered" evidence="2">
    <location>
        <begin position="41"/>
        <end position="102"/>
    </location>
</feature>
<dbReference type="SMART" id="SM00295">
    <property type="entry name" value="B41"/>
    <property type="match status" value="1"/>
</dbReference>
<feature type="compositionally biased region" description="Basic and acidic residues" evidence="2">
    <location>
        <begin position="61"/>
        <end position="88"/>
    </location>
</feature>
<dbReference type="InterPro" id="IPR019749">
    <property type="entry name" value="Band_41_domain"/>
</dbReference>
<dbReference type="Proteomes" id="UP000515163">
    <property type="component" value="Unplaced"/>
</dbReference>
<sequence length="516" mass="59168">MSGSMPLERVRTAPYKPLNRKVKGSYNMATSIEKAEDVELKAVTGQEHEEPKKKGPGLKLKTQDFRKETKQSAADYKRAHSYPEDKRSIIKKSKQKSHGSHPEIIQRLQSQQAMTVAVFLVEKAARLLNLEDGKNATAGTMKRIMMENLSLQPDAEAVFCIWLKSPLLQLQLKDHHIPYKLRKVWPELLKKFTNANDEAIEMDEPILCYQRNSFYPLSEEKKVKDAKVIRRLFEEAKFNVMSGTYPVSKNESMELGGMLAVIENGKFKEQDHKLGFFKDKLTEYLPVSACKVGWTLPGRRSATRNTLEQQLLDKYKEVSNRSLELRQLYRSYLEKCWTFPYYGSVFFAGQIEKPPSILSSILGKSDLAVGVAVNREKIHIIDEAKNEILLSLGFDELSWDYTPAEECNKDCLDTFWLEFDSKENDGTTTVQRLQIFSKQAVMIDALVQSCVECEDEIQEECCQNIGGDIRCRMDRLSLSKLESSLARKKKTNVSFNNPFSRPKRLMSDETPKQEKT</sequence>
<feature type="domain" description="FERM" evidence="3">
    <location>
        <begin position="114"/>
        <end position="458"/>
    </location>
</feature>
<dbReference type="KEGG" id="aten:116297022"/>
<dbReference type="Pfam" id="PF24522">
    <property type="entry name" value="KRIT1_FRMD8_FERM_C"/>
    <property type="match status" value="1"/>
</dbReference>
<feature type="compositionally biased region" description="Basic and acidic residues" evidence="2">
    <location>
        <begin position="41"/>
        <end position="53"/>
    </location>
</feature>
<dbReference type="InterPro" id="IPR057096">
    <property type="entry name" value="KRIT1_FRMD8_FERM_C"/>
</dbReference>
<dbReference type="GO" id="GO:0005886">
    <property type="term" value="C:plasma membrane"/>
    <property type="evidence" value="ECO:0007669"/>
    <property type="project" value="TreeGrafter"/>
</dbReference>
<dbReference type="InterPro" id="IPR014352">
    <property type="entry name" value="FERM/acyl-CoA-bd_prot_sf"/>
</dbReference>
<dbReference type="RefSeq" id="XP_031561007.1">
    <property type="nucleotide sequence ID" value="XM_031705147.1"/>
</dbReference>
<evidence type="ECO:0000256" key="2">
    <source>
        <dbReference type="SAM" id="MobiDB-lite"/>
    </source>
</evidence>
<organism evidence="4 5">
    <name type="scientific">Actinia tenebrosa</name>
    <name type="common">Australian red waratah sea anemone</name>
    <dbReference type="NCBI Taxonomy" id="6105"/>
    <lineage>
        <taxon>Eukaryota</taxon>
        <taxon>Metazoa</taxon>
        <taxon>Cnidaria</taxon>
        <taxon>Anthozoa</taxon>
        <taxon>Hexacorallia</taxon>
        <taxon>Actiniaria</taxon>
        <taxon>Actiniidae</taxon>
        <taxon>Actinia</taxon>
    </lineage>
</organism>
<accession>A0A6P8I7H7</accession>
<evidence type="ECO:0000313" key="4">
    <source>
        <dbReference type="Proteomes" id="UP000515163"/>
    </source>
</evidence>
<name>A0A6P8I7H7_ACTTE</name>
<dbReference type="PANTHER" id="PTHR13283">
    <property type="entry name" value="KREV INTERACTION TRAPPED 1-RELATED"/>
    <property type="match status" value="1"/>
</dbReference>
<proteinExistence type="predicted"/>
<dbReference type="AlphaFoldDB" id="A0A6P8I7H7"/>
<dbReference type="InterPro" id="IPR000299">
    <property type="entry name" value="FERM_domain"/>
</dbReference>
<dbReference type="InterPro" id="IPR035963">
    <property type="entry name" value="FERM_2"/>
</dbReference>
<evidence type="ECO:0000313" key="5">
    <source>
        <dbReference type="RefSeq" id="XP_031561007.1"/>
    </source>
</evidence>
<dbReference type="FunCoup" id="A0A6P8I7H7">
    <property type="interactions" value="1710"/>
</dbReference>
<gene>
    <name evidence="5" type="primary">LOC116297022</name>
</gene>
<protein>
    <recommendedName>
        <fullName evidence="1">FERM domain-containing protein 8</fullName>
    </recommendedName>
</protein>
<dbReference type="InterPro" id="IPR011993">
    <property type="entry name" value="PH-like_dom_sf"/>
</dbReference>
<dbReference type="Gene3D" id="3.10.20.90">
    <property type="entry name" value="Phosphatidylinositol 3-kinase Catalytic Subunit, Chain A, domain 1"/>
    <property type="match status" value="1"/>
</dbReference>
<feature type="compositionally biased region" description="Basic residues" evidence="2">
    <location>
        <begin position="89"/>
        <end position="99"/>
    </location>
</feature>
<dbReference type="InterPro" id="IPR051594">
    <property type="entry name" value="KRIT1/FRMD8"/>
</dbReference>
<feature type="compositionally biased region" description="Basic and acidic residues" evidence="2">
    <location>
        <begin position="505"/>
        <end position="516"/>
    </location>
</feature>
<dbReference type="InParanoid" id="A0A6P8I7H7"/>
<dbReference type="PANTHER" id="PTHR13283:SF10">
    <property type="entry name" value="FERM DOMAIN-CONTAINING PROTEIN 8"/>
    <property type="match status" value="1"/>
</dbReference>
<evidence type="ECO:0000259" key="3">
    <source>
        <dbReference type="PROSITE" id="PS50057"/>
    </source>
</evidence>
<feature type="region of interest" description="Disordered" evidence="2">
    <location>
        <begin position="493"/>
        <end position="516"/>
    </location>
</feature>
<dbReference type="Gene3D" id="2.30.29.30">
    <property type="entry name" value="Pleckstrin-homology domain (PH domain)/Phosphotyrosine-binding domain (PTB)"/>
    <property type="match status" value="1"/>
</dbReference>
<dbReference type="Pfam" id="PF00373">
    <property type="entry name" value="FERM_M"/>
    <property type="match status" value="1"/>
</dbReference>